<protein>
    <submittedName>
        <fullName evidence="26">Dynein heavy chain 1, axonemal</fullName>
    </submittedName>
</protein>
<dbReference type="Pfam" id="PF08393">
    <property type="entry name" value="DHC_N2"/>
    <property type="match status" value="1"/>
</dbReference>
<dbReference type="PANTHER" id="PTHR22878">
    <property type="entry name" value="DYNEIN HEAVY CHAIN 6, AXONEMAL-LIKE-RELATED"/>
    <property type="match status" value="1"/>
</dbReference>
<keyword evidence="3" id="KW-0963">Cytoplasm</keyword>
<feature type="domain" description="Dynein heavy chain 3 AAA+ lid" evidence="22">
    <location>
        <begin position="2358"/>
        <end position="2453"/>
    </location>
</feature>
<feature type="domain" description="Dynein heavy chain hydrolytic ATP-binding dynein motor region" evidence="17">
    <location>
        <begin position="1490"/>
        <end position="1816"/>
    </location>
</feature>
<dbReference type="Gene3D" id="1.10.8.710">
    <property type="match status" value="1"/>
</dbReference>
<dbReference type="Pfam" id="PF12780">
    <property type="entry name" value="AAA_8"/>
    <property type="match status" value="1"/>
</dbReference>
<dbReference type="InterPro" id="IPR035699">
    <property type="entry name" value="AAA_6"/>
</dbReference>
<evidence type="ECO:0000259" key="23">
    <source>
        <dbReference type="Pfam" id="PF18198"/>
    </source>
</evidence>
<dbReference type="InterPro" id="IPR024743">
    <property type="entry name" value="Dynein_HC_stalk"/>
</dbReference>
<dbReference type="InterPro" id="IPR013602">
    <property type="entry name" value="Dynein_heavy_linker"/>
</dbReference>
<feature type="domain" description="Dynein heavy chain AAA 5 extension" evidence="21">
    <location>
        <begin position="1985"/>
        <end position="2112"/>
    </location>
</feature>
<reference evidence="26" key="1">
    <citation type="submission" date="2025-08" db="UniProtKB">
        <authorList>
            <consortium name="RefSeq"/>
        </authorList>
    </citation>
    <scope>IDENTIFICATION</scope>
</reference>
<dbReference type="InterPro" id="IPR004273">
    <property type="entry name" value="Dynein_heavy_D6_P-loop"/>
</dbReference>
<feature type="region of interest" description="Disordered" evidence="14">
    <location>
        <begin position="1"/>
        <end position="33"/>
    </location>
</feature>
<evidence type="ECO:0000256" key="12">
    <source>
        <dbReference type="ARBA" id="ARBA00023273"/>
    </source>
</evidence>
<keyword evidence="5" id="KW-0547">Nucleotide-binding</keyword>
<evidence type="ECO:0000256" key="4">
    <source>
        <dbReference type="ARBA" id="ARBA00022701"/>
    </source>
</evidence>
<dbReference type="Pfam" id="PF17852">
    <property type="entry name" value="Dynein_AAA_lid"/>
    <property type="match status" value="1"/>
</dbReference>
<name>A0ABM1ACJ8_APLCA</name>
<dbReference type="Pfam" id="PF12774">
    <property type="entry name" value="AAA_6"/>
    <property type="match status" value="1"/>
</dbReference>
<evidence type="ECO:0000256" key="3">
    <source>
        <dbReference type="ARBA" id="ARBA00022490"/>
    </source>
</evidence>
<dbReference type="InterPro" id="IPR041466">
    <property type="entry name" value="Dynein_AAA5_ext"/>
</dbReference>
<evidence type="ECO:0000256" key="14">
    <source>
        <dbReference type="SAM" id="MobiDB-lite"/>
    </source>
</evidence>
<dbReference type="Gene3D" id="1.20.920.30">
    <property type="match status" value="1"/>
</dbReference>
<dbReference type="Gene3D" id="1.20.1270.280">
    <property type="match status" value="1"/>
</dbReference>
<dbReference type="Gene3D" id="3.10.490.20">
    <property type="match status" value="1"/>
</dbReference>
<dbReference type="InterPro" id="IPR041589">
    <property type="entry name" value="DNAH3_AAA_lid_1"/>
</dbReference>
<dbReference type="Gene3D" id="1.10.8.1220">
    <property type="match status" value="1"/>
</dbReference>
<evidence type="ECO:0000259" key="22">
    <source>
        <dbReference type="Pfam" id="PF17857"/>
    </source>
</evidence>
<dbReference type="InterPro" id="IPR041228">
    <property type="entry name" value="Dynein_C"/>
</dbReference>
<evidence type="ECO:0000259" key="17">
    <source>
        <dbReference type="Pfam" id="PF12774"/>
    </source>
</evidence>
<accession>A0ABM1ACJ8</accession>
<keyword evidence="7" id="KW-0243">Dynein</keyword>
<dbReference type="PANTHER" id="PTHR22878:SF73">
    <property type="entry name" value="DYNEIN AXONEMAL HEAVY CHAIN 1"/>
    <property type="match status" value="1"/>
</dbReference>
<dbReference type="Gene3D" id="1.20.920.20">
    <property type="match status" value="1"/>
</dbReference>
<dbReference type="InterPro" id="IPR026983">
    <property type="entry name" value="DHC"/>
</dbReference>
<feature type="domain" description="Dynein heavy chain AAA lid" evidence="23">
    <location>
        <begin position="3762"/>
        <end position="3901"/>
    </location>
</feature>
<dbReference type="Gene3D" id="6.10.140.1060">
    <property type="match status" value="1"/>
</dbReference>
<dbReference type="InterPro" id="IPR024317">
    <property type="entry name" value="Dynein_heavy_chain_D4_dom"/>
</dbReference>
<dbReference type="Pfam" id="PF18199">
    <property type="entry name" value="Dynein_C"/>
    <property type="match status" value="1"/>
</dbReference>
<keyword evidence="6" id="KW-0067">ATP-binding</keyword>
<evidence type="ECO:0000259" key="19">
    <source>
        <dbReference type="Pfam" id="PF12780"/>
    </source>
</evidence>
<evidence type="ECO:0000313" key="26">
    <source>
        <dbReference type="RefSeq" id="XP_012945109.1"/>
    </source>
</evidence>
<gene>
    <name evidence="26" type="primary">LOC101858600</name>
</gene>
<dbReference type="Gene3D" id="1.20.58.1120">
    <property type="match status" value="1"/>
</dbReference>
<evidence type="ECO:0000259" key="15">
    <source>
        <dbReference type="Pfam" id="PF03028"/>
    </source>
</evidence>
<evidence type="ECO:0000256" key="1">
    <source>
        <dbReference type="ARBA" id="ARBA00004430"/>
    </source>
</evidence>
<dbReference type="Gene3D" id="3.20.180.20">
    <property type="entry name" value="Dynein heavy chain, N-terminal domain 2"/>
    <property type="match status" value="1"/>
</dbReference>
<evidence type="ECO:0000256" key="13">
    <source>
        <dbReference type="SAM" id="Coils"/>
    </source>
</evidence>
<dbReference type="InterPro" id="IPR027417">
    <property type="entry name" value="P-loop_NTPase"/>
</dbReference>
<evidence type="ECO:0000256" key="7">
    <source>
        <dbReference type="ARBA" id="ARBA00023017"/>
    </source>
</evidence>
<keyword evidence="9" id="KW-0969">Cilium</keyword>
<organism evidence="25 26">
    <name type="scientific">Aplysia californica</name>
    <name type="common">California sea hare</name>
    <dbReference type="NCBI Taxonomy" id="6500"/>
    <lineage>
        <taxon>Eukaryota</taxon>
        <taxon>Metazoa</taxon>
        <taxon>Spiralia</taxon>
        <taxon>Lophotrochozoa</taxon>
        <taxon>Mollusca</taxon>
        <taxon>Gastropoda</taxon>
        <taxon>Heterobranchia</taxon>
        <taxon>Euthyneura</taxon>
        <taxon>Tectipleura</taxon>
        <taxon>Aplysiida</taxon>
        <taxon>Aplysioidea</taxon>
        <taxon>Aplysiidae</taxon>
        <taxon>Aplysia</taxon>
    </lineage>
</organism>
<dbReference type="InterPro" id="IPR043160">
    <property type="entry name" value="Dynein_C_barrel"/>
</dbReference>
<dbReference type="Gene3D" id="3.40.50.300">
    <property type="entry name" value="P-loop containing nucleotide triphosphate hydrolases"/>
    <property type="match status" value="5"/>
</dbReference>
<evidence type="ECO:0000256" key="9">
    <source>
        <dbReference type="ARBA" id="ARBA00023069"/>
    </source>
</evidence>
<dbReference type="InterPro" id="IPR043157">
    <property type="entry name" value="Dynein_AAA1S"/>
</dbReference>
<dbReference type="Pfam" id="PF17857">
    <property type="entry name" value="AAA_lid_1"/>
    <property type="match status" value="1"/>
</dbReference>
<evidence type="ECO:0000259" key="20">
    <source>
        <dbReference type="Pfam" id="PF12781"/>
    </source>
</evidence>
<comment type="similarity">
    <text evidence="2">Belongs to the dynein heavy chain family.</text>
</comment>
<dbReference type="Gene3D" id="1.20.140.100">
    <property type="entry name" value="Dynein heavy chain, N-terminal domain 2"/>
    <property type="match status" value="1"/>
</dbReference>
<dbReference type="InterPro" id="IPR035706">
    <property type="entry name" value="AAA_9"/>
</dbReference>
<evidence type="ECO:0000256" key="10">
    <source>
        <dbReference type="ARBA" id="ARBA00023175"/>
    </source>
</evidence>
<dbReference type="Pfam" id="PF12775">
    <property type="entry name" value="AAA_7"/>
    <property type="match status" value="1"/>
</dbReference>
<evidence type="ECO:0000259" key="21">
    <source>
        <dbReference type="Pfam" id="PF17852"/>
    </source>
</evidence>
<keyword evidence="12" id="KW-0966">Cell projection</keyword>
<feature type="domain" description="Dynein heavy chain C-terminal" evidence="24">
    <location>
        <begin position="3907"/>
        <end position="4209"/>
    </location>
</feature>
<feature type="domain" description="Dynein heavy chain region D6 P-loop" evidence="15">
    <location>
        <begin position="3616"/>
        <end position="3729"/>
    </location>
</feature>
<dbReference type="RefSeq" id="XP_012945109.1">
    <property type="nucleotide sequence ID" value="XM_013089655.2"/>
</dbReference>
<dbReference type="InterPro" id="IPR042228">
    <property type="entry name" value="Dynein_linker_3"/>
</dbReference>
<keyword evidence="8 13" id="KW-0175">Coiled coil</keyword>
<dbReference type="InterPro" id="IPR042222">
    <property type="entry name" value="Dynein_2_N"/>
</dbReference>
<proteinExistence type="inferred from homology"/>
<feature type="coiled-coil region" evidence="13">
    <location>
        <begin position="919"/>
        <end position="946"/>
    </location>
</feature>
<evidence type="ECO:0000259" key="18">
    <source>
        <dbReference type="Pfam" id="PF12777"/>
    </source>
</evidence>
<feature type="coiled-coil region" evidence="13">
    <location>
        <begin position="3006"/>
        <end position="3068"/>
    </location>
</feature>
<feature type="domain" description="Dynein heavy chain AAA module D4" evidence="19">
    <location>
        <begin position="2502"/>
        <end position="2763"/>
    </location>
</feature>
<evidence type="ECO:0000256" key="11">
    <source>
        <dbReference type="ARBA" id="ARBA00023212"/>
    </source>
</evidence>
<dbReference type="GeneID" id="101858600"/>
<keyword evidence="10" id="KW-0505">Motor protein</keyword>
<feature type="domain" description="Dynein heavy chain linker" evidence="16">
    <location>
        <begin position="961"/>
        <end position="1363"/>
    </location>
</feature>
<dbReference type="Gene3D" id="1.10.472.130">
    <property type="match status" value="1"/>
</dbReference>
<dbReference type="Pfam" id="PF12781">
    <property type="entry name" value="AAA_9"/>
    <property type="match status" value="1"/>
</dbReference>
<evidence type="ECO:0000256" key="8">
    <source>
        <dbReference type="ARBA" id="ARBA00023054"/>
    </source>
</evidence>
<evidence type="ECO:0000256" key="6">
    <source>
        <dbReference type="ARBA" id="ARBA00022840"/>
    </source>
</evidence>
<sequence length="4213" mass="481752">MATRPLRSSHSRSFSANRTRINTSETPVPRDNAYPEIKQRGFYSDVVTQQANEDGIETVLVGPETAHDTLWNVSKEKHTPLVSTFLVSPDEVEAQLQQQTYGPSTQDLTISDFNSQSFKPKVQLPFFTKPGQHPRKIEIERRLRLYKSLSLDELLADKGIKTELLMPKQQPDLTVLLNRDENDPAPFPAYLPLHIFDDDEFDCRTAEEWINMGRENGSRFPVPGIALLPKEEEDRMKDPTDPSIVYDWFEVGILDFDLSSKQFLVQRTSSQGRIVDTEGNTVVNGGVRENGQRVAAHGQWWIPRIRLMFRAEDPRTFAERIKCAFESRKVCEAELRYNLYIDCMPMDGVGELDQASLKRMIEWAQSSPGIDKSKNLEDYTQVLEKEVNIDFCRSMNRIIFEKIVDDDPETFAFVSVPPSNEKEVPDTGCSPDVPEYLFDEQYDSFAFNSLLTLPESIQAMGKVRTECNRVSCMSLFHIPTAKPMRLEEFEQTQSQATAMVSQNLKDSWIISLRANIRSPLRDVGKGWFNIHETNWEVYQISKLKKFMETVKFIMQDSMRFLVQDSLVNFTQMVVDACHSTMELEEDYKWGSDLLSSTFKPRKNALFLIDLVMDKDGVHFSTSLPSFEGTLVSLFDKGIQATQNVPQLEKHILENIFWSGTPLLESVGEHEPPVEDLRTTVRRAIQQALVPLKAYAKEYEKYLELINMDINAYVSAYEAAGHSAEEVKAEVEMHLKEKEVLEAIVPSSITIGPFFVNTELTRQALGKKRKALGNAVLELLARQLRKQADDACEEFKTISRKLYDKPNCIEELSEMREWIKGIPDRLKEHNELIDKAMADYELIEDFYYNLSTDDFNAKWTTIGWPHKIESQMEQTLLQLDEDEERFRKLQMSDQTNFEDRLDGLQMAVAGMAAYSEISRAHEIANDMRRINKQLKEAQQLAVTYNNRERLFGQPVTNYDKLVKLVKDFEPYRNLWVTVSDWQRWQESWMNDPLTAINAEDVEKNVNESYKTMHKSVKLFNEIPNVQQVASEIKTMIEDFRPYIPLIQGLRNPGMRNRHWEQLSEELGFPVRPKKDLTFQKCLEMNLQDHIATIAKVAEVAGKEYSIEQALDKMEKEWDPVNFEIIAYKETGTYILRSSEETSQLLDDHIVMTQSMSFSPFKKPFEDRISNWESKLRTTQDVLDEWLNCQRAWLYLEPIFSSEDINRQLPVESKRYQTMERIWRKLMKNAKENPQVISLCPDNRLLDNLRECNKLLEQVQKGLSEYLETKRNAFPRFYFLSDDELLEILSQTKDPTAVQPHLRKCFENIARLKFEEDLRITKMYSGEGECVDFRETLYPTGNVEDWMLEIERCMKESLRQIIKESLQNYKEIPRTEWVLSWPGQVVIAGCQTYWSSEVTSELEAGNLKEHFKTVLTQLDDLRGLVRQDISKIGRMTLSALIVIEVHARDVVAKMVEQEVNNANDFEWISQLRYYWLEDENLYQRAVNAQFPYAYEYLGNTGRLVITPLTDRCYLTLTGALHLKFGGAPAGPAGTGKTETTKDLAKAFAIQCVVFNCSDQLDFMAMGKFFKGLASSGAWACFDEFNRIDIEVLSVVAQQITTIQKAQADRMDRFIFEGVELVLKASCAVFITMNPGYAGRTELPDNLKALFRPVAMMVPDYALIAEISLFSFGFSDAKHLAKKIVTTFKLSSEQLSSQDHYDFGMRAVKSVISAAGNLKRMYPDMVEELIALRAIRDVNVPKFLVDDLKLFSGIVSDLFPNIKEEPIDYGDLETSLRKSCQKTGLKDVDGFINKCIQLFETTVVRHGLMLVGPTCSGKTKCYEMLQKAQTSLKGQPSPAMTDFQATHTYVLNPKSITMGQLYGEFDLLTHEWTDGILSTLIRVGASSQDEDKRWFVFDGPVDAVWIENMNTVLDDNKKLCLSSGEIIKLTDHMTMMFEVADLAVASPATVSRCGMVYLEPSYIGLDPFVECWMKKVPEVIYQYKEKFEQLFEAFMQPAIKFLRSDLKEIVETVDGALVFSLLKMLECFFEPFMPKENPLGHRKTGEQPIPEDRLKRVEELIEPWFIFSLIWSVGATCDNDSRTKFSEWMRTKIKEANISLPFPESGQVYDYMLDDGGICSPEPTNLEEDEDEVDKKIQWRNWMTGMQEVQISPETKYSDIIVPTIDTIRSAKILEMLASNKKTVLSVGPTGTGKTLTIADKLSRGMGKEYVPEFIVFSAKTSANQTQDLIDGKLDKRRKGVFGPPLGKYLIFFIDDLNMPALEVYGAQPPIELIRQYMDFKGWYDRKAIGEFRNLVDVNFVCAMGPPGGGRNPVTARLLRHFNFVAFTEMEDTSKHRIFSNILHSWLKQIPSVNEHCDQMVTTCISMYNTIQTQLLPTPAKSHYTFNLRDLSKVFQGMLMCTPDSIKSIVDLLRLWYHESCRVFQDRLVNDEDRSWFENLLKEKMETDFQTNFEDVVVQKPIIFGDFMNANMDPRPYQLIDDHEKVVKTMEEFLEDYNQINTAQMKLVLFMDAVTHVSRIARIIRQPLGNALLLGMGGSGRQSLTRLAAHMSEFDCFQIELAKNYGMSEWREDLRQVMMKAGLENKPMVFLFSDTQIKSESFLEDINNILNAGDVPNIYGFDELEQVYTDMKPIVQDAGLQPTKTNLFSAYTKRVRSNLHTVLTMSPLGEIFRARLRQFPALVNCCTIDWFSQWPTDALQSVALRFLNDIPDLDTTDEVMNGLVSMCQEIHESVTVNSAKFLAEMSRHNYVTPTSYLELLGIFSKLVGMKKMELTTARKRLKTGLDKLLTTADEVAKLQAELATMRPLLEEAVKESVSTMEQISQDTAVAEETKAVVQKEEEQASVKAVETQAIADDAQRDLNEALPALDAALASLKSLNKGDVVEVRALQRPPDGVRLVIEAVCIMKGVKAKRVAGEKPGQKVDDYWEVGKALLQDPGKFLESLFKYDKDNIPDENIKKIQPYIDNEAFQPAAIAKVSKACTSICQWTRAMHKYHFVAKGVAPKREKLRIAQEELAETQRILDAAKARLQEVEEGIATLQAKYDDCVRKKEELEHKCRECEARLVRADKLIGGLADEKERWRESVDNLEKIIDNIIGDVLVSSGSIAYLGPFTGEYRLNMANAWVKKLDEHGVPRTEDPSLVGTMSDPVKIRNWQIAGLPKDNLSVENGVIVQFSRRWSLFIDPQGQANKWIKNMEREAGLDVIKLSDKDFLRSLENAVRFGKPCMLENISTELDPALEPVLLRQTFKQQGSTVIKLGDAIIPYHEDFKFYMTTKLPNPHYTPEVSTKVTLVNFTLSPSGLEDQLLGIVVAEERPDLEEAKNQLIVSNAKMKQELKEIEDRILYRLSSSEGSPVDDIDLIQTLEASKIKSQEITAKVQVAEQTEKDIDQTRSQYIPVAVNTQILFFCVADMANIDPMYQYSLEWFITIFLGGIAQAERADNIPQRITNINDFFTFSLYSNVCRSLFEKHKLLFAFLLCVRIQMNEGKIDMAEWRLMIAGGTSKPKETPNPAPEWISDRSWNDILTVPSLPKFAKFGEDFKNHLDGFKRIFDSIEPHREELPGAWAQDLDKFQAMIVLKALRPDTVTNAMQDYVAEFMGQRFIEPQTSDLGLVYKDSSPTTPLVFVLSQGTDPANDLYKFAETMRFAKKLTAISLGQGQGPRAEAMMKSAMERGKWVFFQNCHLAPSFMPMLERLVEQIDPDKVHRDFRLWLTSMPSEKFPVFILQNSSKMTVEPPKGIKANLLRSYMGFTDDFLSQCGNRVSEFKHLLLSLCLFHGVVIERRKFGALGFNIPYEFTDGDLRICVSQLKMFLMEYDEIPFKVLVYTAGHINYGGRVTDDWDRRCLMNVLGGFYKRDVIDEEFIYSESAIYKQISPENELSGYLGYIRSLPINDTPEVFGLHDNANITFAQNETFNMLGDLVMLQPKSASGGGMSREEVMEQTALDILGHVPQPVNLSAVMEKYPVLYEQSMNTVLVQEVIRYNRLLNVVHQSLKDLQKALKGLVVMSQQLEDMSNSLFINAVPAMWAGKAYPSLKPLASWVTDLVARMEFIQTWIDKGIPSVFWISGFFFPQAFLTGTLQNFARKKVISIDSISFDFQVMRETYQELQESPEDGCYIRGLFAEGARWDSLRHMLSESRPKELYTDMPVLWLMPEANRKAPESGIYDCPVYKTLTRAGTLSTTGHSTNFVFSVEIPTDRPQEHWIKRGVALLCALDY</sequence>
<dbReference type="Pfam" id="PF12777">
    <property type="entry name" value="MT"/>
    <property type="match status" value="1"/>
</dbReference>
<evidence type="ECO:0000259" key="24">
    <source>
        <dbReference type="Pfam" id="PF18199"/>
    </source>
</evidence>
<dbReference type="Pfam" id="PF18198">
    <property type="entry name" value="AAA_lid_11"/>
    <property type="match status" value="1"/>
</dbReference>
<dbReference type="Gene3D" id="1.10.287.2620">
    <property type="match status" value="1"/>
</dbReference>
<dbReference type="Gene3D" id="1.10.8.720">
    <property type="entry name" value="Region D6 of dynein motor"/>
    <property type="match status" value="1"/>
</dbReference>
<evidence type="ECO:0000256" key="2">
    <source>
        <dbReference type="ARBA" id="ARBA00008887"/>
    </source>
</evidence>
<comment type="subcellular location">
    <subcellularLocation>
        <location evidence="1">Cytoplasm</location>
        <location evidence="1">Cytoskeleton</location>
        <location evidence="1">Cilium axoneme</location>
    </subcellularLocation>
</comment>
<feature type="coiled-coil region" evidence="13">
    <location>
        <begin position="773"/>
        <end position="800"/>
    </location>
</feature>
<keyword evidence="25" id="KW-1185">Reference proteome</keyword>
<evidence type="ECO:0000313" key="25">
    <source>
        <dbReference type="Proteomes" id="UP000694888"/>
    </source>
</evidence>
<dbReference type="SUPFAM" id="SSF52540">
    <property type="entry name" value="P-loop containing nucleoside triphosphate hydrolases"/>
    <property type="match status" value="4"/>
</dbReference>
<evidence type="ECO:0000256" key="5">
    <source>
        <dbReference type="ARBA" id="ARBA00022741"/>
    </source>
</evidence>
<keyword evidence="4" id="KW-0493">Microtubule</keyword>
<feature type="compositionally biased region" description="Polar residues" evidence="14">
    <location>
        <begin position="1"/>
        <end position="26"/>
    </location>
</feature>
<dbReference type="Pfam" id="PF03028">
    <property type="entry name" value="Dynein_heavy"/>
    <property type="match status" value="1"/>
</dbReference>
<keyword evidence="11" id="KW-0206">Cytoskeleton</keyword>
<dbReference type="InterPro" id="IPR041658">
    <property type="entry name" value="AAA_lid_11"/>
</dbReference>
<feature type="domain" description="Dynein heavy chain coiled coil stalk" evidence="18">
    <location>
        <begin position="2777"/>
        <end position="3122"/>
    </location>
</feature>
<evidence type="ECO:0000259" key="16">
    <source>
        <dbReference type="Pfam" id="PF08393"/>
    </source>
</evidence>
<dbReference type="InterPro" id="IPR042219">
    <property type="entry name" value="AAA_lid_11_sf"/>
</dbReference>
<dbReference type="Proteomes" id="UP000694888">
    <property type="component" value="Unplaced"/>
</dbReference>
<feature type="domain" description="Dynein heavy chain ATP-binding dynein motor region" evidence="20">
    <location>
        <begin position="3150"/>
        <end position="3371"/>
    </location>
</feature>